<dbReference type="GO" id="GO:0005634">
    <property type="term" value="C:nucleus"/>
    <property type="evidence" value="ECO:0007669"/>
    <property type="project" value="TreeGrafter"/>
</dbReference>
<dbReference type="RefSeq" id="XP_037160064.1">
    <property type="nucleotide sequence ID" value="XM_037313015.1"/>
</dbReference>
<dbReference type="GeneID" id="59292777"/>
<keyword evidence="3" id="KW-0808">Transferase</keyword>
<evidence type="ECO:0000256" key="1">
    <source>
        <dbReference type="ARBA" id="ARBA00012513"/>
    </source>
</evidence>
<dbReference type="SUPFAM" id="SSF56112">
    <property type="entry name" value="Protein kinase-like (PK-like)"/>
    <property type="match status" value="1"/>
</dbReference>
<dbReference type="Proteomes" id="UP000578531">
    <property type="component" value="Unassembled WGS sequence"/>
</dbReference>
<feature type="region of interest" description="Disordered" evidence="10">
    <location>
        <begin position="12"/>
        <end position="61"/>
    </location>
</feature>
<evidence type="ECO:0000313" key="13">
    <source>
        <dbReference type="Proteomes" id="UP000578531"/>
    </source>
</evidence>
<comment type="catalytic activity">
    <reaction evidence="7">
        <text>L-threonyl-[protein] + ATP = O-phospho-L-threonyl-[protein] + ADP + H(+)</text>
        <dbReference type="Rhea" id="RHEA:46608"/>
        <dbReference type="Rhea" id="RHEA-COMP:11060"/>
        <dbReference type="Rhea" id="RHEA-COMP:11605"/>
        <dbReference type="ChEBI" id="CHEBI:15378"/>
        <dbReference type="ChEBI" id="CHEBI:30013"/>
        <dbReference type="ChEBI" id="CHEBI:30616"/>
        <dbReference type="ChEBI" id="CHEBI:61977"/>
        <dbReference type="ChEBI" id="CHEBI:456216"/>
        <dbReference type="EC" id="2.7.11.1"/>
    </reaction>
</comment>
<proteinExistence type="predicted"/>
<gene>
    <name evidence="12" type="ORF">HO173_011133</name>
</gene>
<dbReference type="Gene3D" id="3.30.200.20">
    <property type="entry name" value="Phosphorylase Kinase, domain 1"/>
    <property type="match status" value="1"/>
</dbReference>
<dbReference type="Gene3D" id="1.10.510.10">
    <property type="entry name" value="Transferase(Phosphotransferase) domain 1"/>
    <property type="match status" value="1"/>
</dbReference>
<name>A0A8H6L048_9LECA</name>
<dbReference type="PANTHER" id="PTHR24419">
    <property type="entry name" value="INTERLEUKIN-1 RECEPTOR-ASSOCIATED KINASE"/>
    <property type="match status" value="1"/>
</dbReference>
<evidence type="ECO:0000313" key="12">
    <source>
        <dbReference type="EMBL" id="KAF6230596.1"/>
    </source>
</evidence>
<evidence type="ECO:0000256" key="3">
    <source>
        <dbReference type="ARBA" id="ARBA00022679"/>
    </source>
</evidence>
<comment type="catalytic activity">
    <reaction evidence="8">
        <text>L-seryl-[protein] + ATP = O-phospho-L-seryl-[protein] + ADP + H(+)</text>
        <dbReference type="Rhea" id="RHEA:17989"/>
        <dbReference type="Rhea" id="RHEA-COMP:9863"/>
        <dbReference type="Rhea" id="RHEA-COMP:11604"/>
        <dbReference type="ChEBI" id="CHEBI:15378"/>
        <dbReference type="ChEBI" id="CHEBI:29999"/>
        <dbReference type="ChEBI" id="CHEBI:30616"/>
        <dbReference type="ChEBI" id="CHEBI:83421"/>
        <dbReference type="ChEBI" id="CHEBI:456216"/>
        <dbReference type="EC" id="2.7.11.1"/>
    </reaction>
</comment>
<feature type="binding site" evidence="9">
    <location>
        <position position="1064"/>
    </location>
    <ligand>
        <name>ATP</name>
        <dbReference type="ChEBI" id="CHEBI:30616"/>
    </ligand>
</feature>
<dbReference type="SMART" id="SM01331">
    <property type="entry name" value="DUF3635"/>
    <property type="match status" value="1"/>
</dbReference>
<dbReference type="GO" id="GO:0005737">
    <property type="term" value="C:cytoplasm"/>
    <property type="evidence" value="ECO:0007669"/>
    <property type="project" value="TreeGrafter"/>
</dbReference>
<dbReference type="Pfam" id="PF12330">
    <property type="entry name" value="Haspin_kinase"/>
    <property type="match status" value="1"/>
</dbReference>
<organism evidence="12 13">
    <name type="scientific">Letharia columbiana</name>
    <dbReference type="NCBI Taxonomy" id="112416"/>
    <lineage>
        <taxon>Eukaryota</taxon>
        <taxon>Fungi</taxon>
        <taxon>Dikarya</taxon>
        <taxon>Ascomycota</taxon>
        <taxon>Pezizomycotina</taxon>
        <taxon>Lecanoromycetes</taxon>
        <taxon>OSLEUM clade</taxon>
        <taxon>Lecanoromycetidae</taxon>
        <taxon>Lecanorales</taxon>
        <taxon>Lecanorineae</taxon>
        <taxon>Parmeliaceae</taxon>
        <taxon>Letharia</taxon>
    </lineage>
</organism>
<dbReference type="PROSITE" id="PS00107">
    <property type="entry name" value="PROTEIN_KINASE_ATP"/>
    <property type="match status" value="1"/>
</dbReference>
<evidence type="ECO:0000256" key="4">
    <source>
        <dbReference type="ARBA" id="ARBA00022741"/>
    </source>
</evidence>
<keyword evidence="4 9" id="KW-0547">Nucleotide-binding</keyword>
<sequence length="1368" mass="155522">MRLALQRLLASPPAGSVTRSAVHSNGDGFCQRYSPPTPTQGQSRRYATKKNGRGQPPGSESRTIQIRRLPSVTKADRHAEGAIERNWPDVPKACARLPEAQIFDGVEGAGLSRSTVQPDLPILPGTQHDLRSGNLSSSIQSRLPIEAKRDTESWRSRLVTLEQYQYESNLEAPAVHGPRLVDDPSHARDWELWLELIVFRKRHHGAEGTVAVYMEIFRRDLRLPTLGNVANQLWDLFIRAGFYDSRLLEDIVTYAVSLKRSTGRSWPGMYYGIVSVVLKKDPDSAYRWHLKLRNDFPPSLGDYKRIFKLSLDWGSSGHFQGLYRDHPIPGMYRTVIWHLCKSQMYDEVLKWNDLLYDARDFPTIFTDIKPLLDHLAYIGDGPRLEKIVRALSEAKVGISSVAENFVRRDTAISREILNRQLGEVHGVGPKHLSDSFCARLFATRLFSVDTVISGLQIVAAETIGPLSLREIAVRDNCDPGAICHHTDRLKSAGISLDSTVFCTLVRSLAMENKRGILKSVVDCDLHPDTFGDVDLQERLLAQYCEENDLMKIERTLAVLTAGCEVKELQMVRMNLILRCQITLGRRKKVLATLEELKRLGIPVSARSSRHLRVCWLSRRQVGRGADGTQELAILIQASRMTMQSGNFVPIIAWREILRRLGMAGRLTEFENLALWLVDWYSSPAAKAALPKRLLFSGHGGQTLIEGAVSPEKSANRDPQRLFNTLFTTAARHAIVAWGFQHIMKSRRKSRRSREASTVEDVPRFRWTWGLHLLYKLRKRGVPIGKNEIARICRHRLNTLFGTGLSKRKINRRARSEQRTLVSYTESVYIQKMEEIWGKGFFRVWRHVGRNVEERIGRKPRDKWRIKRAECRTRTDDLGTYRDAAKKMVAKGKTYGKKKGRDLASIFLDLSISPSKPDTNAIARVLAPTPNSHNEPLLEPNAAPEGEQAAETADQDDNKENRPRRKAWFGTKPTGELLNRPVSMGNNADECIERTVKSHQPTEISELTSIDFVKNEVVDFRKFCKGWEKGVKLSKIGQGSFATVLKMELNDEPGQYSVWKLMPLKPSKGSGSRPYHNQTLIKDAATEVKMLFAMSDIHGFVQFRSAHVVKGYVPDQIGKAHESWAKNLHPNDTWYGTHMSDEYPSKNQLWLLMEMTDAGQDVDSMLCTARLEKKLYSVQETSDMFWGIAEALMRGEAQAEFEHRDLHPGNVCIKIRDEPLDLTTENGIPRLSKREVTLIDYTQSRLTLESGDVLATAIDESIFRQIDDDPDAQRQYDVYRIMRDIVKKEKKPGVTISQMWKEYVPMTNVLWLHHMLRELMAVTRKTSESQEDLDMIMALLSLGTKLWPGIAERWEYHSAREVVCGFLAG</sequence>
<keyword evidence="2" id="KW-0723">Serine/threonine-protein kinase</keyword>
<evidence type="ECO:0000256" key="5">
    <source>
        <dbReference type="ARBA" id="ARBA00022777"/>
    </source>
</evidence>
<keyword evidence="6 9" id="KW-0067">ATP-binding</keyword>
<dbReference type="InterPro" id="IPR017441">
    <property type="entry name" value="Protein_kinase_ATP_BS"/>
</dbReference>
<reference evidence="12 13" key="1">
    <citation type="journal article" date="2020" name="Genomics">
        <title>Complete, high-quality genomes from long-read metagenomic sequencing of two wolf lichen thalli reveals enigmatic genome architecture.</title>
        <authorList>
            <person name="McKenzie S.K."/>
            <person name="Walston R.F."/>
            <person name="Allen J.L."/>
        </authorList>
    </citation>
    <scope>NUCLEOTIDE SEQUENCE [LARGE SCALE GENOMIC DNA]</scope>
    <source>
        <strain evidence="12">WasteWater2</strain>
    </source>
</reference>
<protein>
    <recommendedName>
        <fullName evidence="1">non-specific serine/threonine protein kinase</fullName>
        <ecNumber evidence="1">2.7.11.1</ecNumber>
    </recommendedName>
</protein>
<feature type="domain" description="Protein kinase" evidence="11">
    <location>
        <begin position="1029"/>
        <end position="1368"/>
    </location>
</feature>
<dbReference type="GO" id="GO:0005524">
    <property type="term" value="F:ATP binding"/>
    <property type="evidence" value="ECO:0007669"/>
    <property type="project" value="UniProtKB-UniRule"/>
</dbReference>
<evidence type="ECO:0000256" key="10">
    <source>
        <dbReference type="SAM" id="MobiDB-lite"/>
    </source>
</evidence>
<dbReference type="EC" id="2.7.11.1" evidence="1"/>
<dbReference type="InterPro" id="IPR011009">
    <property type="entry name" value="Kinase-like_dom_sf"/>
</dbReference>
<dbReference type="GO" id="GO:0000278">
    <property type="term" value="P:mitotic cell cycle"/>
    <property type="evidence" value="ECO:0007669"/>
    <property type="project" value="TreeGrafter"/>
</dbReference>
<accession>A0A8H6L048</accession>
<evidence type="ECO:0000256" key="8">
    <source>
        <dbReference type="ARBA" id="ARBA00048679"/>
    </source>
</evidence>
<keyword evidence="5" id="KW-0418">Kinase</keyword>
<comment type="caution">
    <text evidence="12">The sequence shown here is derived from an EMBL/GenBank/DDBJ whole genome shotgun (WGS) entry which is preliminary data.</text>
</comment>
<dbReference type="PANTHER" id="PTHR24419:SF18">
    <property type="entry name" value="SERINE_THREONINE-PROTEIN KINASE HASPIN"/>
    <property type="match status" value="1"/>
</dbReference>
<dbReference type="EMBL" id="JACCJC010000066">
    <property type="protein sequence ID" value="KAF6230596.1"/>
    <property type="molecule type" value="Genomic_DNA"/>
</dbReference>
<dbReference type="OrthoDB" id="5366531at2759"/>
<evidence type="ECO:0000256" key="9">
    <source>
        <dbReference type="PROSITE-ProRule" id="PRU10141"/>
    </source>
</evidence>
<dbReference type="InterPro" id="IPR024604">
    <property type="entry name" value="GSG2_C"/>
</dbReference>
<evidence type="ECO:0000256" key="2">
    <source>
        <dbReference type="ARBA" id="ARBA00022527"/>
    </source>
</evidence>
<dbReference type="GO" id="GO:0072354">
    <property type="term" value="F:histone H3T3 kinase activity"/>
    <property type="evidence" value="ECO:0007669"/>
    <property type="project" value="TreeGrafter"/>
</dbReference>
<dbReference type="PROSITE" id="PS50011">
    <property type="entry name" value="PROTEIN_KINASE_DOM"/>
    <property type="match status" value="1"/>
</dbReference>
<evidence type="ECO:0000259" key="11">
    <source>
        <dbReference type="PROSITE" id="PS50011"/>
    </source>
</evidence>
<feature type="region of interest" description="Disordered" evidence="10">
    <location>
        <begin position="927"/>
        <end position="981"/>
    </location>
</feature>
<dbReference type="InterPro" id="IPR000719">
    <property type="entry name" value="Prot_kinase_dom"/>
</dbReference>
<keyword evidence="13" id="KW-1185">Reference proteome</keyword>
<evidence type="ECO:0000256" key="6">
    <source>
        <dbReference type="ARBA" id="ARBA00022840"/>
    </source>
</evidence>
<dbReference type="GO" id="GO:0035556">
    <property type="term" value="P:intracellular signal transduction"/>
    <property type="evidence" value="ECO:0007669"/>
    <property type="project" value="TreeGrafter"/>
</dbReference>
<evidence type="ECO:0000256" key="7">
    <source>
        <dbReference type="ARBA" id="ARBA00047899"/>
    </source>
</evidence>